<reference evidence="3" key="1">
    <citation type="submission" date="2013-12" db="EMBL/GenBank/DDBJ databases">
        <title>Genome sequences of Streptococcus thermophilus strains MTH17CL396 and M17PTZA496 isolated from Fontina cheese in Valle d'Aosta region (Italy).</title>
        <authorList>
            <person name="Treu L."/>
            <person name="Giacomini A."/>
            <person name="Corich V."/>
            <person name="Vendramin V."/>
            <person name="Bovo B."/>
        </authorList>
    </citation>
    <scope>NUCLEOTIDE SEQUENCE [LARGE SCALE GENOMIC DNA]</scope>
    <source>
        <strain evidence="3">M17PTZA496</strain>
    </source>
</reference>
<dbReference type="Proteomes" id="UP000024559">
    <property type="component" value="Chromosome"/>
</dbReference>
<feature type="transmembrane region" description="Helical" evidence="1">
    <location>
        <begin position="12"/>
        <end position="30"/>
    </location>
</feature>
<dbReference type="NCBIfam" id="NF041014">
    <property type="entry name" value="pilin_ComGG_2"/>
    <property type="match status" value="1"/>
</dbReference>
<comment type="caution">
    <text evidence="2">The sequence shown here is derived from an EMBL/GenBank/DDBJ whole genome shotgun (WGS) entry which is preliminary data.</text>
</comment>
<name>A0A0E2PYZ5_STRTR</name>
<sequence>MLLKKQVRGGVLLYALFMAGIFTLLLQVYLERVVASSRQNKAQIVASQSRLMAEMTMALVDKKAGAFSFSQGTTTYEIKGKQVIVRVASKGQIKTYRYVKKQEQR</sequence>
<dbReference type="EMBL" id="AZJT01000069">
    <property type="protein sequence ID" value="ETW88103.1"/>
    <property type="molecule type" value="Genomic_DNA"/>
</dbReference>
<keyword evidence="1" id="KW-1133">Transmembrane helix</keyword>
<organism evidence="2 3">
    <name type="scientific">Streptococcus thermophilus M17PTZA496</name>
    <dbReference type="NCBI Taxonomy" id="1433289"/>
    <lineage>
        <taxon>Bacteria</taxon>
        <taxon>Bacillati</taxon>
        <taxon>Bacillota</taxon>
        <taxon>Bacilli</taxon>
        <taxon>Lactobacillales</taxon>
        <taxon>Streptococcaceae</taxon>
        <taxon>Streptococcus</taxon>
    </lineage>
</organism>
<keyword evidence="1" id="KW-0812">Transmembrane</keyword>
<accession>A0A0E2PYZ5</accession>
<dbReference type="InterPro" id="IPR047665">
    <property type="entry name" value="ComGG_streptococcus-type"/>
</dbReference>
<dbReference type="RefSeq" id="WP_023909975.1">
    <property type="nucleotide sequence ID" value="NZ_CM002372.1"/>
</dbReference>
<dbReference type="HOGENOM" id="CLU_132131_0_0_9"/>
<protein>
    <submittedName>
        <fullName evidence="2">Competence protein ComG</fullName>
    </submittedName>
</protein>
<evidence type="ECO:0000313" key="2">
    <source>
        <dbReference type="EMBL" id="ETW88103.1"/>
    </source>
</evidence>
<proteinExistence type="predicted"/>
<evidence type="ECO:0000256" key="1">
    <source>
        <dbReference type="SAM" id="Phobius"/>
    </source>
</evidence>
<gene>
    <name evidence="2" type="ORF">X841_10440</name>
</gene>
<dbReference type="AlphaFoldDB" id="A0A0E2PYZ5"/>
<evidence type="ECO:0000313" key="3">
    <source>
        <dbReference type="Proteomes" id="UP000024559"/>
    </source>
</evidence>
<keyword evidence="1" id="KW-0472">Membrane</keyword>
<dbReference type="PATRIC" id="fig|1433289.7.peg.2168"/>